<dbReference type="Pfam" id="PF00207">
    <property type="entry name" value="A2M"/>
    <property type="match status" value="1"/>
</dbReference>
<dbReference type="InterPro" id="IPR002890">
    <property type="entry name" value="MG2"/>
</dbReference>
<dbReference type="SMART" id="SM01419">
    <property type="entry name" value="Thiol-ester_cl"/>
    <property type="match status" value="1"/>
</dbReference>
<sequence>MKQFILCCLGLIQCFVLHAQHLEAIRQDYTNYNKKQVEEKVYVQTDRTFYKPGDNIWFNVFVTNAENSPSARSEALYAELYNPKGALLHKLTLKNENGYGKGHFKLTTNDLGGVYTLRVYSYWMQNFDKSHYFEKKLTVQNISAPKLLMKLDFEREAYGAGDQVMATFEARTKDNLPLANKTLSYTVQLGGKLLVVKKATTNDNGLALISYELPKKLLTNDNLVNIQIENDGLIESIARSAPIVLHNLDLQILPEGGNMIANQINRIAIKVLNEFGQPADIEAEVVDRQGKVISHFETFHQGMGAFELTPQKGEQYQLRVIKPTGINQRWNLPKVDKHKLGIYVKKQERDQLSIDIYNPVEQSVIILAQQHGKLIYTKEFQAKKGANSLRIPTQDLPIGILQLTVLDTLRQVHAERLVFVNKHRKLNIDIRTNKEKYTPREKVKMDIIVQDESGKGVAGCFSMAIVDDKQHSFADDKQDNILSYLLMSSGLKGDIYEPSFYFDPKEEKADEALDYVLLTHGWRRFDWQEILAGNILPINYKVNAQEIAGYLKIGDQLAKNQTIFLAEGQARYTKKKALATVQTDDNGFFKFENIAVKFPAYLCANYHGEYHAVPIYQYSKSGIKSNRINHYVDKYETTYFAAYQAKNKNNSLEGVCMDKSNMGTALGAATILLKQNEKVVASTLSNSDGSFSVPALKAGFYTVEVIFIGKQQLVIPKVEITNKATLFLEVYMANEYGMLDDQLLAYELDTKIKQKKEIARPIVMDSNRNRVEIVYEDGEKLVLEDYKSTRKSASLSDLEGEVLLDANFPIQPNGMTDEDYIEHLKDLAERGDLRLSNEREVQGRKQLSANEIRVQAGIESTNHYTISNRYNVNSKVEQFKIASLYLEQIEPQKVDYAIVQQFYEPNYSQQQTPTRRSDFRKTIYWNPNIVTNEKGKASVVYYNSDEITTFRAILEGNTAQGELGHKEHTYAVDLPFSITTKLPTVLSFGDTIRIPVVLKNNSSKELTGDFKVENPAWLTQLKTYPSQVTIPVDSHRVLYLEYQVAFEKGEGVFAVGFEALQLSDWVETSVYTISKGFPVNFAIAGQELEQTDTFIIQDAYKGSMESELSIYPNILDGLIDGVESILNSPSGCFEQVSSSNYPNILALDLMEQMGDLKAGVRQKALNYLKDGYAKLTAYEIKNGGFEWYGRAPAHEGLTAYGLVQFHDMQAVYDQVDPAMVERTKTYLLSRRDGKGGFEQNVGKYGFSGNKTALFNAYITWALSEVGTFDLYKEIEAMTEEAIESEDLYRMSLAALTHFNVGDQERGEDLLATIQTMIRKVGIEQVKAESTVTYSYGNALNLETLSFAALAMMRSNQRNENLLVRIIKHLLSKRQNGRFGSTQSTVMVLKTLSTYAKSVGKGREDGNLVVLVNNKVVKNVAYKKSDPVKIKIKDLHHSFVEGQNIVTLKYEGTTKALPYSLDVNWTARTPQSHVACPLVLHCQLNNDKAHIGETIRLELSLENKWDKNLPSTMAIVGIPAGLSLQPWQLKNLQEKEAFAFYELKDNYLILYYRGMEAKEQKKLSLDLKTEVPGSYTAPANSAYLYYGDEHKYWSKGAAIQVDIQPF</sequence>
<dbReference type="InterPro" id="IPR013783">
    <property type="entry name" value="Ig-like_fold"/>
</dbReference>
<dbReference type="Pfam" id="PF07678">
    <property type="entry name" value="TED_complement"/>
    <property type="match status" value="1"/>
</dbReference>
<organism evidence="6 7">
    <name type="scientific">Aureispira anguillae</name>
    <dbReference type="NCBI Taxonomy" id="2864201"/>
    <lineage>
        <taxon>Bacteria</taxon>
        <taxon>Pseudomonadati</taxon>
        <taxon>Bacteroidota</taxon>
        <taxon>Saprospiria</taxon>
        <taxon>Saprospirales</taxon>
        <taxon>Saprospiraceae</taxon>
        <taxon>Aureispira</taxon>
    </lineage>
</organism>
<dbReference type="Gene3D" id="2.60.40.10">
    <property type="entry name" value="Immunoglobulins"/>
    <property type="match status" value="1"/>
</dbReference>
<protein>
    <submittedName>
        <fullName evidence="6">MG2 domain-containing protein</fullName>
    </submittedName>
</protein>
<comment type="similarity">
    <text evidence="1">Belongs to the protease inhibitor I39 (alpha-2-macroglobulin) family. Bacterial alpha-2-macroglobulin subfamily.</text>
</comment>
<dbReference type="SUPFAM" id="SSF49478">
    <property type="entry name" value="Cna protein B-type domain"/>
    <property type="match status" value="1"/>
</dbReference>
<gene>
    <name evidence="6" type="ORF">AsAng_0051710</name>
</gene>
<dbReference type="InterPro" id="IPR047565">
    <property type="entry name" value="Alpha-macroglob_thiol-ester_cl"/>
</dbReference>
<evidence type="ECO:0000256" key="2">
    <source>
        <dbReference type="ARBA" id="ARBA00022729"/>
    </source>
</evidence>
<dbReference type="Gene3D" id="2.60.40.1930">
    <property type="match status" value="1"/>
</dbReference>
<dbReference type="SUPFAM" id="SSF48239">
    <property type="entry name" value="Terpenoid cyclases/Protein prenyltransferases"/>
    <property type="match status" value="1"/>
</dbReference>
<keyword evidence="7" id="KW-1185">Reference proteome</keyword>
<feature type="chain" id="PRO_5037917769" evidence="4">
    <location>
        <begin position="20"/>
        <end position="1605"/>
    </location>
</feature>
<evidence type="ECO:0000259" key="5">
    <source>
        <dbReference type="SMART" id="SM01360"/>
    </source>
</evidence>
<evidence type="ECO:0000256" key="1">
    <source>
        <dbReference type="ARBA" id="ARBA00010556"/>
    </source>
</evidence>
<dbReference type="PANTHER" id="PTHR11412:SF136">
    <property type="entry name" value="CD109 ANTIGEN"/>
    <property type="match status" value="1"/>
</dbReference>
<dbReference type="Gene3D" id="2.60.40.690">
    <property type="entry name" value="Alpha-macroglobulin, receptor-binding domain"/>
    <property type="match status" value="1"/>
</dbReference>
<evidence type="ECO:0000256" key="4">
    <source>
        <dbReference type="SAM" id="SignalP"/>
    </source>
</evidence>
<keyword evidence="2 4" id="KW-0732">Signal</keyword>
<dbReference type="GO" id="GO:0004866">
    <property type="term" value="F:endopeptidase inhibitor activity"/>
    <property type="evidence" value="ECO:0007669"/>
    <property type="project" value="InterPro"/>
</dbReference>
<dbReference type="KEGG" id="aup:AsAng_0051710"/>
<evidence type="ECO:0000313" key="6">
    <source>
        <dbReference type="EMBL" id="BDS14392.1"/>
    </source>
</evidence>
<dbReference type="PANTHER" id="PTHR11412">
    <property type="entry name" value="MACROGLOBULIN / COMPLEMENT"/>
    <property type="match status" value="1"/>
</dbReference>
<dbReference type="EMBL" id="AP026867">
    <property type="protein sequence ID" value="BDS14392.1"/>
    <property type="molecule type" value="Genomic_DNA"/>
</dbReference>
<name>A0A915YK16_9BACT</name>
<evidence type="ECO:0000313" key="7">
    <source>
        <dbReference type="Proteomes" id="UP001060919"/>
    </source>
</evidence>
<feature type="signal peptide" evidence="4">
    <location>
        <begin position="1"/>
        <end position="19"/>
    </location>
</feature>
<dbReference type="InterPro" id="IPR008930">
    <property type="entry name" value="Terpenoid_cyclase/PrenylTrfase"/>
</dbReference>
<evidence type="ECO:0000256" key="3">
    <source>
        <dbReference type="ARBA" id="ARBA00022966"/>
    </source>
</evidence>
<keyword evidence="3" id="KW-0882">Thioester bond</keyword>
<dbReference type="InterPro" id="IPR036595">
    <property type="entry name" value="A-macroglobulin_rcpt-bd_sf"/>
</dbReference>
<dbReference type="RefSeq" id="WP_264789610.1">
    <property type="nucleotide sequence ID" value="NZ_AP026867.1"/>
</dbReference>
<proteinExistence type="inferred from homology"/>
<feature type="domain" description="Alpha-2-macroglobulin" evidence="5">
    <location>
        <begin position="922"/>
        <end position="1012"/>
    </location>
</feature>
<dbReference type="InterPro" id="IPR050473">
    <property type="entry name" value="A2M/Complement_sys"/>
</dbReference>
<dbReference type="CDD" id="cd02891">
    <property type="entry name" value="A2M_like"/>
    <property type="match status" value="1"/>
</dbReference>
<dbReference type="Pfam" id="PF01835">
    <property type="entry name" value="MG2"/>
    <property type="match status" value="1"/>
</dbReference>
<dbReference type="GO" id="GO:0005615">
    <property type="term" value="C:extracellular space"/>
    <property type="evidence" value="ECO:0007669"/>
    <property type="project" value="InterPro"/>
</dbReference>
<dbReference type="InterPro" id="IPR011626">
    <property type="entry name" value="Alpha-macroglobulin_TED"/>
</dbReference>
<dbReference type="Gene3D" id="1.50.10.20">
    <property type="match status" value="1"/>
</dbReference>
<accession>A0A915YK16</accession>
<dbReference type="Proteomes" id="UP001060919">
    <property type="component" value="Chromosome"/>
</dbReference>
<reference evidence="6" key="1">
    <citation type="submission" date="2022-09" db="EMBL/GenBank/DDBJ databases">
        <title>Aureispira anguillicida sp. nov., isolated from Leptocephalus of Japanese eel Anguilla japonica.</title>
        <authorList>
            <person name="Yuasa K."/>
            <person name="Mekata T."/>
            <person name="Ikunari K."/>
        </authorList>
    </citation>
    <scope>NUCLEOTIDE SEQUENCE</scope>
    <source>
        <strain evidence="6">EL160426</strain>
    </source>
</reference>
<dbReference type="SMART" id="SM01360">
    <property type="entry name" value="A2M"/>
    <property type="match status" value="1"/>
</dbReference>
<dbReference type="InterPro" id="IPR001599">
    <property type="entry name" value="Macroglobln_a2"/>
</dbReference>